<dbReference type="SUPFAM" id="SSF50978">
    <property type="entry name" value="WD40 repeat-like"/>
    <property type="match status" value="1"/>
</dbReference>
<proteinExistence type="predicted"/>
<dbReference type="PRINTS" id="PR00320">
    <property type="entry name" value="GPROTEINBRPT"/>
</dbReference>
<dbReference type="Pfam" id="PF26082">
    <property type="entry name" value="zf-C2H2_AcuF"/>
    <property type="match status" value="1"/>
</dbReference>
<dbReference type="Proteomes" id="UP001194746">
    <property type="component" value="Unassembled WGS sequence"/>
</dbReference>
<feature type="repeat" description="WD" evidence="3">
    <location>
        <begin position="661"/>
        <end position="694"/>
    </location>
</feature>
<feature type="region of interest" description="Disordered" evidence="4">
    <location>
        <begin position="212"/>
        <end position="237"/>
    </location>
</feature>
<dbReference type="AlphaFoldDB" id="A0AAD4CR30"/>
<evidence type="ECO:0000256" key="3">
    <source>
        <dbReference type="PROSITE-ProRule" id="PRU00221"/>
    </source>
</evidence>
<dbReference type="InterPro" id="IPR020472">
    <property type="entry name" value="WD40_PAC1"/>
</dbReference>
<feature type="repeat" description="WD" evidence="3">
    <location>
        <begin position="745"/>
        <end position="786"/>
    </location>
</feature>
<dbReference type="Pfam" id="PF00400">
    <property type="entry name" value="WD40"/>
    <property type="match status" value="6"/>
</dbReference>
<dbReference type="PROSITE" id="PS50082">
    <property type="entry name" value="WD_REPEATS_2"/>
    <property type="match status" value="4"/>
</dbReference>
<evidence type="ECO:0000313" key="7">
    <source>
        <dbReference type="Proteomes" id="UP001194746"/>
    </source>
</evidence>
<dbReference type="InterPro" id="IPR036322">
    <property type="entry name" value="WD40_repeat_dom_sf"/>
</dbReference>
<sequence length="866" mass="96398">MAIAARAAECARHFDQQSKAPVSNELLQQEWENQVFRFNLWCSNNFIFAPTRASMDWRLRDAPLLESGMVELLEDLESNLIKHSAIISSRGSAPCPDITKVLDELFRLSCAIRRSGALRRFVKVANYVEYDEGGLNLTEEFRKGAAAIVAWKLKDSIASISLQKRIVDTICLRQQHFAYLRARQKKNRRRDETVGIGHPMAPSSTLSATFSVTGSLSSKPSEKPAKKSTNGPIVNPSVLTATTAQPDRAKAAYSIKSYNHNEEYEVNCSADDLPPPPKIPLRTTEYECPYCFLACPLREFSGERWKKHMIQDLMPYVCVLEPCLIANTLFESGKDWLEHMRNQHAISRWTCMDGSHDKTWFFEDEKSFKNHMCEHHSGQFEDDDLDDLALSCHQQLPMDNVITECPFCPADHDLDFIPTQISLAGHDEGNDKQSGQSDSKRSRQYHVSQLGSEVSAMRRLEADFPEIEDEETHTSGENMDLSPMESVPDADGQVCQNTWRYIREALGLPILGNFAIADSGSQETIEPLEKESYGREPSIHELGKNSLGGYANSDLTFSNNKREDKEEIDVDPVRDFPHNSIVLCVQFSPDGNHLATASEGTARIFNVEDGSQVAEFKHANLTDDDLYVRSIRFSPDGAYLATGAEDGAIWYIPTQALLHHCLGHAGDIPSIDMSSDGRYIVSGSMDESVRVWDLVENARCARVLQTPWPVRSVALSPDGSRIAAGGVDGGVHVWDATSGVVLSRLLGHTDDVVALCFKPDSKFLFSGSLDRTMRSWDMTTTEEGEQLFKGDMGVVLTNCMTPDGEWLISGSNDGSLWIWDPETAIPHMMIPGRYLDSVPAFSVTVCPTGGLLAAAYDFNAKVWNQG</sequence>
<gene>
    <name evidence="6" type="ORF">FE257_006165</name>
</gene>
<dbReference type="SMART" id="SM00320">
    <property type="entry name" value="WD40"/>
    <property type="match status" value="7"/>
</dbReference>
<evidence type="ECO:0000256" key="4">
    <source>
        <dbReference type="SAM" id="MobiDB-lite"/>
    </source>
</evidence>
<dbReference type="EMBL" id="VCAU01000028">
    <property type="protein sequence ID" value="KAF9890253.1"/>
    <property type="molecule type" value="Genomic_DNA"/>
</dbReference>
<evidence type="ECO:0000259" key="5">
    <source>
        <dbReference type="Pfam" id="PF26082"/>
    </source>
</evidence>
<dbReference type="CDD" id="cd00200">
    <property type="entry name" value="WD40"/>
    <property type="match status" value="1"/>
</dbReference>
<evidence type="ECO:0000256" key="1">
    <source>
        <dbReference type="ARBA" id="ARBA00022574"/>
    </source>
</evidence>
<dbReference type="InterPro" id="IPR019775">
    <property type="entry name" value="WD40_repeat_CS"/>
</dbReference>
<dbReference type="Gene3D" id="2.130.10.10">
    <property type="entry name" value="YVTN repeat-like/Quinoprotein amine dehydrogenase"/>
    <property type="match status" value="1"/>
</dbReference>
<feature type="repeat" description="WD" evidence="3">
    <location>
        <begin position="710"/>
        <end position="744"/>
    </location>
</feature>
<evidence type="ECO:0000256" key="2">
    <source>
        <dbReference type="ARBA" id="ARBA00022737"/>
    </source>
</evidence>
<comment type="caution">
    <text evidence="6">The sequence shown here is derived from an EMBL/GenBank/DDBJ whole genome shotgun (WGS) entry which is preliminary data.</text>
</comment>
<dbReference type="InterPro" id="IPR015943">
    <property type="entry name" value="WD40/YVTN_repeat-like_dom_sf"/>
</dbReference>
<feature type="region of interest" description="Disordered" evidence="4">
    <location>
        <begin position="464"/>
        <end position="490"/>
    </location>
</feature>
<organism evidence="6 7">
    <name type="scientific">Aspergillus nanangensis</name>
    <dbReference type="NCBI Taxonomy" id="2582783"/>
    <lineage>
        <taxon>Eukaryota</taxon>
        <taxon>Fungi</taxon>
        <taxon>Dikarya</taxon>
        <taxon>Ascomycota</taxon>
        <taxon>Pezizomycotina</taxon>
        <taxon>Eurotiomycetes</taxon>
        <taxon>Eurotiomycetidae</taxon>
        <taxon>Eurotiales</taxon>
        <taxon>Aspergillaceae</taxon>
        <taxon>Aspergillus</taxon>
        <taxon>Aspergillus subgen. Circumdati</taxon>
    </lineage>
</organism>
<accession>A0AAD4CR30</accession>
<feature type="region of interest" description="Disordered" evidence="4">
    <location>
        <begin position="424"/>
        <end position="452"/>
    </location>
</feature>
<feature type="repeat" description="WD" evidence="3">
    <location>
        <begin position="788"/>
        <end position="820"/>
    </location>
</feature>
<dbReference type="InterPro" id="IPR001680">
    <property type="entry name" value="WD40_rpt"/>
</dbReference>
<reference evidence="6" key="2">
    <citation type="submission" date="2020-02" db="EMBL/GenBank/DDBJ databases">
        <authorList>
            <person name="Gilchrist C.L.M."/>
            <person name="Chooi Y.-H."/>
        </authorList>
    </citation>
    <scope>NUCLEOTIDE SEQUENCE</scope>
    <source>
        <strain evidence="6">MST-FP2251</strain>
    </source>
</reference>
<feature type="domain" description="Oxidoreductase acuF-like C2H2 type zinc-finger" evidence="5">
    <location>
        <begin position="285"/>
        <end position="313"/>
    </location>
</feature>
<evidence type="ECO:0000313" key="6">
    <source>
        <dbReference type="EMBL" id="KAF9890253.1"/>
    </source>
</evidence>
<keyword evidence="1 3" id="KW-0853">WD repeat</keyword>
<keyword evidence="7" id="KW-1185">Reference proteome</keyword>
<dbReference type="InterPro" id="IPR058925">
    <property type="entry name" value="zf-C2H2_AcuF"/>
</dbReference>
<dbReference type="PROSITE" id="PS00678">
    <property type="entry name" value="WD_REPEATS_1"/>
    <property type="match status" value="3"/>
</dbReference>
<protein>
    <recommendedName>
        <fullName evidence="5">Oxidoreductase acuF-like C2H2 type zinc-finger domain-containing protein</fullName>
    </recommendedName>
</protein>
<dbReference type="PANTHER" id="PTHR19879">
    <property type="entry name" value="TRANSCRIPTION INITIATION FACTOR TFIID"/>
    <property type="match status" value="1"/>
</dbReference>
<keyword evidence="2" id="KW-0677">Repeat</keyword>
<reference evidence="6" key="1">
    <citation type="journal article" date="2019" name="Beilstein J. Org. Chem.">
        <title>Nanangenines: drimane sesquiterpenoids as the dominant metabolite cohort of a novel Australian fungus, Aspergillus nanangensis.</title>
        <authorList>
            <person name="Lacey H.J."/>
            <person name="Gilchrist C.L.M."/>
            <person name="Crombie A."/>
            <person name="Kalaitzis J.A."/>
            <person name="Vuong D."/>
            <person name="Rutledge P.J."/>
            <person name="Turner P."/>
            <person name="Pitt J.I."/>
            <person name="Lacey E."/>
            <person name="Chooi Y.H."/>
            <person name="Piggott A.M."/>
        </authorList>
    </citation>
    <scope>NUCLEOTIDE SEQUENCE</scope>
    <source>
        <strain evidence="6">MST-FP2251</strain>
    </source>
</reference>
<name>A0AAD4CR30_ASPNN</name>
<dbReference type="PROSITE" id="PS50294">
    <property type="entry name" value="WD_REPEATS_REGION"/>
    <property type="match status" value="4"/>
</dbReference>
<dbReference type="PANTHER" id="PTHR19879:SF9">
    <property type="entry name" value="TRANSCRIPTION INITIATION FACTOR TFIID SUBUNIT 5"/>
    <property type="match status" value="1"/>
</dbReference>